<organism evidence="2 3">
    <name type="scientific">Adhaeretor mobilis</name>
    <dbReference type="NCBI Taxonomy" id="1930276"/>
    <lineage>
        <taxon>Bacteria</taxon>
        <taxon>Pseudomonadati</taxon>
        <taxon>Planctomycetota</taxon>
        <taxon>Planctomycetia</taxon>
        <taxon>Pirellulales</taxon>
        <taxon>Lacipirellulaceae</taxon>
        <taxon>Adhaeretor</taxon>
    </lineage>
</organism>
<dbReference type="PROSITE" id="PS51318">
    <property type="entry name" value="TAT"/>
    <property type="match status" value="1"/>
</dbReference>
<feature type="domain" description="PhnB-like" evidence="1">
    <location>
        <begin position="42"/>
        <end position="165"/>
    </location>
</feature>
<reference evidence="2 3" key="1">
    <citation type="submission" date="2019-02" db="EMBL/GenBank/DDBJ databases">
        <title>Deep-cultivation of Planctomycetes and their phenomic and genomic characterization uncovers novel biology.</title>
        <authorList>
            <person name="Wiegand S."/>
            <person name="Jogler M."/>
            <person name="Boedeker C."/>
            <person name="Pinto D."/>
            <person name="Vollmers J."/>
            <person name="Rivas-Marin E."/>
            <person name="Kohn T."/>
            <person name="Peeters S.H."/>
            <person name="Heuer A."/>
            <person name="Rast P."/>
            <person name="Oberbeckmann S."/>
            <person name="Bunk B."/>
            <person name="Jeske O."/>
            <person name="Meyerdierks A."/>
            <person name="Storesund J.E."/>
            <person name="Kallscheuer N."/>
            <person name="Luecker S."/>
            <person name="Lage O.M."/>
            <person name="Pohl T."/>
            <person name="Merkel B.J."/>
            <person name="Hornburger P."/>
            <person name="Mueller R.-W."/>
            <person name="Bruemmer F."/>
            <person name="Labrenz M."/>
            <person name="Spormann A.M."/>
            <person name="Op den Camp H."/>
            <person name="Overmann J."/>
            <person name="Amann R."/>
            <person name="Jetten M.S.M."/>
            <person name="Mascher T."/>
            <person name="Medema M.H."/>
            <person name="Devos D.P."/>
            <person name="Kaster A.-K."/>
            <person name="Ovreas L."/>
            <person name="Rohde M."/>
            <person name="Galperin M.Y."/>
            <person name="Jogler C."/>
        </authorList>
    </citation>
    <scope>NUCLEOTIDE SEQUENCE [LARGE SCALE GENOMIC DNA]</scope>
    <source>
        <strain evidence="2 3">HG15A2</strain>
    </source>
</reference>
<evidence type="ECO:0000259" key="1">
    <source>
        <dbReference type="Pfam" id="PF06983"/>
    </source>
</evidence>
<evidence type="ECO:0000313" key="3">
    <source>
        <dbReference type="Proteomes" id="UP000319852"/>
    </source>
</evidence>
<dbReference type="Gene3D" id="3.30.720.110">
    <property type="match status" value="1"/>
</dbReference>
<dbReference type="Pfam" id="PF06983">
    <property type="entry name" value="3-dmu-9_3-mt"/>
    <property type="match status" value="1"/>
</dbReference>
<dbReference type="Proteomes" id="UP000319852">
    <property type="component" value="Chromosome"/>
</dbReference>
<dbReference type="CDD" id="cd06588">
    <property type="entry name" value="PhnB_like"/>
    <property type="match status" value="1"/>
</dbReference>
<dbReference type="PANTHER" id="PTHR33990">
    <property type="entry name" value="PROTEIN YJDN-RELATED"/>
    <property type="match status" value="1"/>
</dbReference>
<name>A0A517N391_9BACT</name>
<sequence length="169" mass="18743">MASISRREVLTVGAAGALSLAVTDVSQSEETRPMANPREPRVSPFLAFFGDAEKAMNRYVGLIENSQIVSVERYGPGEVGKEGTVKIAAFTLNGQRVMCNDIPGEHNWTFTPAVSLYVENSDEEALAKYFEVLSKKGKVLMPLNEYPFSKKFAWVEDEFGVSWQLNITE</sequence>
<dbReference type="InterPro" id="IPR028973">
    <property type="entry name" value="PhnB-like"/>
</dbReference>
<proteinExistence type="predicted"/>
<gene>
    <name evidence="2" type="ORF">HG15A2_49430</name>
</gene>
<dbReference type="AlphaFoldDB" id="A0A517N391"/>
<dbReference type="EMBL" id="CP036263">
    <property type="protein sequence ID" value="QDT01596.1"/>
    <property type="molecule type" value="Genomic_DNA"/>
</dbReference>
<keyword evidence="3" id="KW-1185">Reference proteome</keyword>
<dbReference type="InterPro" id="IPR006311">
    <property type="entry name" value="TAT_signal"/>
</dbReference>
<dbReference type="InterPro" id="IPR029068">
    <property type="entry name" value="Glyas_Bleomycin-R_OHBP_Dase"/>
</dbReference>
<dbReference type="PANTHER" id="PTHR33990:SF4">
    <property type="entry name" value="PHNB-LIKE DOMAIN-CONTAINING PROTEIN"/>
    <property type="match status" value="1"/>
</dbReference>
<dbReference type="SUPFAM" id="SSF54593">
    <property type="entry name" value="Glyoxalase/Bleomycin resistance protein/Dihydroxybiphenyl dioxygenase"/>
    <property type="match status" value="1"/>
</dbReference>
<protein>
    <recommendedName>
        <fullName evidence="1">PhnB-like domain-containing protein</fullName>
    </recommendedName>
</protein>
<dbReference type="KEGG" id="amob:HG15A2_49430"/>
<dbReference type="Gene3D" id="3.30.720.100">
    <property type="match status" value="1"/>
</dbReference>
<evidence type="ECO:0000313" key="2">
    <source>
        <dbReference type="EMBL" id="QDT01596.1"/>
    </source>
</evidence>
<accession>A0A517N391</accession>